<dbReference type="InterPro" id="IPR001537">
    <property type="entry name" value="SpoU_MeTrfase"/>
</dbReference>
<evidence type="ECO:0000313" key="4">
    <source>
        <dbReference type="EMBL" id="MDT0554780.1"/>
    </source>
</evidence>
<dbReference type="InterPro" id="IPR029026">
    <property type="entry name" value="tRNA_m1G_MTases_N"/>
</dbReference>
<organism evidence="4 5">
    <name type="scientific">Patiriisocius hiemis</name>
    <dbReference type="NCBI Taxonomy" id="3075604"/>
    <lineage>
        <taxon>Bacteria</taxon>
        <taxon>Pseudomonadati</taxon>
        <taxon>Bacteroidota</taxon>
        <taxon>Flavobacteriia</taxon>
        <taxon>Flavobacteriales</taxon>
        <taxon>Flavobacteriaceae</taxon>
        <taxon>Patiriisocius</taxon>
    </lineage>
</organism>
<dbReference type="RefSeq" id="WP_311331737.1">
    <property type="nucleotide sequence ID" value="NZ_JAVRHZ010000001.1"/>
</dbReference>
<dbReference type="Proteomes" id="UP001254488">
    <property type="component" value="Unassembled WGS sequence"/>
</dbReference>
<reference evidence="4 5" key="1">
    <citation type="submission" date="2023-09" db="EMBL/GenBank/DDBJ databases">
        <authorList>
            <person name="Rey-Velasco X."/>
        </authorList>
    </citation>
    <scope>NUCLEOTIDE SEQUENCE [LARGE SCALE GENOMIC DNA]</scope>
    <source>
        <strain evidence="4 5">W242</strain>
    </source>
</reference>
<comment type="caution">
    <text evidence="4">The sequence shown here is derived from an EMBL/GenBank/DDBJ whole genome shotgun (WGS) entry which is preliminary data.</text>
</comment>
<dbReference type="Pfam" id="PF00588">
    <property type="entry name" value="SpoU_methylase"/>
    <property type="match status" value="1"/>
</dbReference>
<evidence type="ECO:0000259" key="3">
    <source>
        <dbReference type="Pfam" id="PF00588"/>
    </source>
</evidence>
<evidence type="ECO:0000313" key="5">
    <source>
        <dbReference type="Proteomes" id="UP001254488"/>
    </source>
</evidence>
<feature type="domain" description="tRNA/rRNA methyltransferase SpoU type" evidence="3">
    <location>
        <begin position="19"/>
        <end position="162"/>
    </location>
</feature>
<dbReference type="GO" id="GO:0032259">
    <property type="term" value="P:methylation"/>
    <property type="evidence" value="ECO:0007669"/>
    <property type="project" value="UniProtKB-KW"/>
</dbReference>
<keyword evidence="2" id="KW-0808">Transferase</keyword>
<keyword evidence="1 4" id="KW-0489">Methyltransferase</keyword>
<gene>
    <name evidence="4" type="ORF">RM538_02125</name>
</gene>
<protein>
    <submittedName>
        <fullName evidence="4">TrmH family RNA methyltransferase</fullName>
    </submittedName>
</protein>
<evidence type="ECO:0000256" key="2">
    <source>
        <dbReference type="ARBA" id="ARBA00022679"/>
    </source>
</evidence>
<dbReference type="Gene3D" id="3.40.1280.10">
    <property type="match status" value="1"/>
</dbReference>
<dbReference type="InterPro" id="IPR029028">
    <property type="entry name" value="Alpha/beta_knot_MTases"/>
</dbReference>
<dbReference type="EMBL" id="JAVRHZ010000001">
    <property type="protein sequence ID" value="MDT0554780.1"/>
    <property type="molecule type" value="Genomic_DNA"/>
</dbReference>
<keyword evidence="5" id="KW-1185">Reference proteome</keyword>
<dbReference type="GO" id="GO:0008168">
    <property type="term" value="F:methyltransferase activity"/>
    <property type="evidence" value="ECO:0007669"/>
    <property type="project" value="UniProtKB-KW"/>
</dbReference>
<dbReference type="CDD" id="cd18082">
    <property type="entry name" value="SpoU-like_family"/>
    <property type="match status" value="1"/>
</dbReference>
<name>A0ABU2Y9C6_9FLAO</name>
<sequence length="171" mass="19181">MNRQYLHSEYPFSEKKHPITLICDNVISPANVGSLFRICDAFGAEELIFCGTEIDVNSPRLKKTARSTIENTPYKCVENTSGLITKFKENGYLICALEITSESKPVNEFKINEDQKVVLIIGNEKHGISENMLKSSDYCLHIPMYGKNSSMNVTTATAVCLYTIISTHFES</sequence>
<dbReference type="PANTHER" id="PTHR46429">
    <property type="entry name" value="23S RRNA (GUANOSINE-2'-O-)-METHYLTRANSFERASE RLMB"/>
    <property type="match status" value="1"/>
</dbReference>
<proteinExistence type="predicted"/>
<dbReference type="PANTHER" id="PTHR46429:SF1">
    <property type="entry name" value="23S RRNA (GUANOSINE-2'-O-)-METHYLTRANSFERASE RLMB"/>
    <property type="match status" value="1"/>
</dbReference>
<dbReference type="SUPFAM" id="SSF75217">
    <property type="entry name" value="alpha/beta knot"/>
    <property type="match status" value="1"/>
</dbReference>
<dbReference type="InterPro" id="IPR004441">
    <property type="entry name" value="rRNA_MeTrfase_TrmH"/>
</dbReference>
<accession>A0ABU2Y9C6</accession>
<evidence type="ECO:0000256" key="1">
    <source>
        <dbReference type="ARBA" id="ARBA00022603"/>
    </source>
</evidence>